<reference evidence="2" key="1">
    <citation type="submission" date="2023-03" db="EMBL/GenBank/DDBJ databases">
        <title>Edaphobacter sp.</title>
        <authorList>
            <person name="Huber K.J."/>
            <person name="Papendorf J."/>
            <person name="Pilke C."/>
            <person name="Bunk B."/>
            <person name="Sproeer C."/>
            <person name="Pester M."/>
        </authorList>
    </citation>
    <scope>NUCLEOTIDE SEQUENCE</scope>
    <source>
        <strain evidence="1">DSM 109919</strain>
        <strain evidence="2">DSM 109920</strain>
    </source>
</reference>
<name>A0AAU7D3K4_9BACT</name>
<proteinExistence type="predicted"/>
<dbReference type="AlphaFoldDB" id="A0AAU7D3K4"/>
<evidence type="ECO:0000313" key="1">
    <source>
        <dbReference type="EMBL" id="XBH08620.1"/>
    </source>
</evidence>
<protein>
    <submittedName>
        <fullName evidence="2">Uncharacterized protein</fullName>
    </submittedName>
</protein>
<sequence>MIDMMAPVSFLDQADALGHSQLYGAKLWCILLSGSSGNSTLRKRASP</sequence>
<dbReference type="KEGG" id="epl:P4G45_08915"/>
<gene>
    <name evidence="1" type="ORF">P4G45_08915</name>
    <name evidence="2" type="ORF">P8936_09365</name>
</gene>
<dbReference type="RefSeq" id="WP_348266129.1">
    <property type="nucleotide sequence ID" value="NZ_CP121194.1"/>
</dbReference>
<accession>A0AAU7CTL0</accession>
<evidence type="ECO:0000313" key="2">
    <source>
        <dbReference type="EMBL" id="XBH11925.1"/>
    </source>
</evidence>
<dbReference type="EMBL" id="CP121194">
    <property type="protein sequence ID" value="XBH08620.1"/>
    <property type="molecule type" value="Genomic_DNA"/>
</dbReference>
<dbReference type="EMBL" id="CP121195">
    <property type="protein sequence ID" value="XBH11925.1"/>
    <property type="molecule type" value="Genomic_DNA"/>
</dbReference>
<accession>A0AAU7D3K4</accession>
<organism evidence="2">
    <name type="scientific">Edaphobacter paludis</name>
    <dbReference type="NCBI Taxonomy" id="3035702"/>
    <lineage>
        <taxon>Bacteria</taxon>
        <taxon>Pseudomonadati</taxon>
        <taxon>Acidobacteriota</taxon>
        <taxon>Terriglobia</taxon>
        <taxon>Terriglobales</taxon>
        <taxon>Acidobacteriaceae</taxon>
        <taxon>Edaphobacter</taxon>
    </lineage>
</organism>